<dbReference type="GO" id="GO:0006012">
    <property type="term" value="P:galactose metabolic process"/>
    <property type="evidence" value="ECO:0007669"/>
    <property type="project" value="UniProtKB-UniPathway"/>
</dbReference>
<evidence type="ECO:0000256" key="7">
    <source>
        <dbReference type="ARBA" id="ARBA00023027"/>
    </source>
</evidence>
<comment type="subunit">
    <text evidence="10">Homodimer.</text>
</comment>
<reference evidence="12 13" key="3">
    <citation type="journal article" date="2008" name="FEMS Microbiol. Ecol.">
        <title>Identification and characterization of genes underlying chitinolysis in Collimonas fungivorans Ter331.</title>
        <authorList>
            <person name="Fritsche K."/>
            <person name="de Boer W."/>
            <person name="Gerards S."/>
            <person name="van den Berg M."/>
            <person name="van Veen J.A."/>
            <person name="Leveau J.H."/>
        </authorList>
    </citation>
    <scope>NUCLEOTIDE SEQUENCE [LARGE SCALE GENOMIC DNA]</scope>
    <source>
        <strain evidence="12 13">Ter331</strain>
    </source>
</reference>
<proteinExistence type="inferred from homology"/>
<keyword evidence="7 10" id="KW-0520">NAD</keyword>
<accession>G0AK32</accession>
<evidence type="ECO:0000256" key="5">
    <source>
        <dbReference type="ARBA" id="ARBA00013189"/>
    </source>
</evidence>
<evidence type="ECO:0000313" key="13">
    <source>
        <dbReference type="Proteomes" id="UP000008392"/>
    </source>
</evidence>
<evidence type="ECO:0000256" key="3">
    <source>
        <dbReference type="ARBA" id="ARBA00004947"/>
    </source>
</evidence>
<dbReference type="Pfam" id="PF01370">
    <property type="entry name" value="Epimerase"/>
    <property type="match status" value="1"/>
</dbReference>
<dbReference type="RefSeq" id="WP_014005871.1">
    <property type="nucleotide sequence ID" value="NC_015856.1"/>
</dbReference>
<keyword evidence="9 10" id="KW-0413">Isomerase</keyword>
<dbReference type="InterPro" id="IPR036291">
    <property type="entry name" value="NAD(P)-bd_dom_sf"/>
</dbReference>
<dbReference type="GO" id="GO:0005829">
    <property type="term" value="C:cytosol"/>
    <property type="evidence" value="ECO:0007669"/>
    <property type="project" value="TreeGrafter"/>
</dbReference>
<dbReference type="GO" id="GO:0003978">
    <property type="term" value="F:UDP-glucose 4-epimerase activity"/>
    <property type="evidence" value="ECO:0007669"/>
    <property type="project" value="UniProtKB-UniRule"/>
</dbReference>
<keyword evidence="10" id="KW-0119">Carbohydrate metabolism</keyword>
<dbReference type="PANTHER" id="PTHR43725">
    <property type="entry name" value="UDP-GLUCOSE 4-EPIMERASE"/>
    <property type="match status" value="1"/>
</dbReference>
<reference evidence="12 13" key="1">
    <citation type="journal article" date="2004" name="Environ. Microbiol.">
        <title>Phylogeny-function analysis of (meta)genomic libraries: screening for expression of ribosomal RNA genes by large-insert library fluorescent in situ hybridization (LIL-FISH).</title>
        <authorList>
            <person name="Leveau J.H."/>
            <person name="Gerards S."/>
            <person name="de Boer W."/>
            <person name="van Veen J.A."/>
        </authorList>
    </citation>
    <scope>NUCLEOTIDE SEQUENCE [LARGE SCALE GENOMIC DNA]</scope>
    <source>
        <strain evidence="12 13">Ter331</strain>
    </source>
</reference>
<dbReference type="SMART" id="SM00822">
    <property type="entry name" value="PKS_KR"/>
    <property type="match status" value="1"/>
</dbReference>
<dbReference type="SUPFAM" id="SSF51735">
    <property type="entry name" value="NAD(P)-binding Rossmann-fold domains"/>
    <property type="match status" value="1"/>
</dbReference>
<organism evidence="12 13">
    <name type="scientific">Collimonas fungivorans (strain Ter331)</name>
    <dbReference type="NCBI Taxonomy" id="1005048"/>
    <lineage>
        <taxon>Bacteria</taxon>
        <taxon>Pseudomonadati</taxon>
        <taxon>Pseudomonadota</taxon>
        <taxon>Betaproteobacteria</taxon>
        <taxon>Burkholderiales</taxon>
        <taxon>Oxalobacteraceae</taxon>
        <taxon>Collimonas</taxon>
    </lineage>
</organism>
<comment type="cofactor">
    <cofactor evidence="2 10">
        <name>NAD(+)</name>
        <dbReference type="ChEBI" id="CHEBI:57540"/>
    </cofactor>
</comment>
<name>G0AK32_COLFT</name>
<dbReference type="KEGG" id="cfu:CFU_1885"/>
<dbReference type="EC" id="5.1.3.2" evidence="5 10"/>
<dbReference type="InterPro" id="IPR005886">
    <property type="entry name" value="UDP_G4E"/>
</dbReference>
<evidence type="ECO:0000256" key="2">
    <source>
        <dbReference type="ARBA" id="ARBA00001911"/>
    </source>
</evidence>
<dbReference type="Proteomes" id="UP000008392">
    <property type="component" value="Chromosome"/>
</dbReference>
<reference evidence="12 13" key="4">
    <citation type="journal article" date="2010" name="Environ. Microbiol.">
        <title>The bacterial genus Collimonas: mycophagy, weathering and other adaptive solutions to life in oligotrophic soil environments.</title>
        <authorList>
            <person name="Leveau J.H."/>
            <person name="Uroz S."/>
            <person name="de Boer W."/>
        </authorList>
    </citation>
    <scope>NUCLEOTIDE SEQUENCE [LARGE SCALE GENOMIC DNA]</scope>
    <source>
        <strain evidence="12 13">Ter331</strain>
    </source>
</reference>
<dbReference type="AlphaFoldDB" id="G0AK32"/>
<dbReference type="Gene3D" id="3.90.25.10">
    <property type="entry name" value="UDP-galactose 4-epimerase, domain 1"/>
    <property type="match status" value="1"/>
</dbReference>
<dbReference type="UniPathway" id="UPA00214"/>
<dbReference type="InterPro" id="IPR057326">
    <property type="entry name" value="KR_dom"/>
</dbReference>
<evidence type="ECO:0000256" key="1">
    <source>
        <dbReference type="ARBA" id="ARBA00000083"/>
    </source>
</evidence>
<evidence type="ECO:0000313" key="12">
    <source>
        <dbReference type="EMBL" id="AEK61717.1"/>
    </source>
</evidence>
<evidence type="ECO:0000256" key="10">
    <source>
        <dbReference type="RuleBase" id="RU366046"/>
    </source>
</evidence>
<reference evidence="12 13" key="5">
    <citation type="journal article" date="2011" name="ISME J.">
        <title>Dual transcriptional profiling of a bacterial/fungal confrontation: Collimonas fungivorans versus Aspergillus niger.</title>
        <authorList>
            <person name="Mela F."/>
            <person name="Fritsche K."/>
            <person name="de Boer W."/>
            <person name="van Veen J.A."/>
            <person name="de Graaff L.H."/>
            <person name="van den Berg M."/>
            <person name="Leveau J.H."/>
        </authorList>
    </citation>
    <scope>NUCLEOTIDE SEQUENCE [LARGE SCALE GENOMIC DNA]</scope>
    <source>
        <strain evidence="12 13">Ter331</strain>
    </source>
</reference>
<dbReference type="PANTHER" id="PTHR43725:SF47">
    <property type="entry name" value="UDP-GLUCOSE 4-EPIMERASE"/>
    <property type="match status" value="1"/>
</dbReference>
<evidence type="ECO:0000256" key="4">
    <source>
        <dbReference type="ARBA" id="ARBA00007637"/>
    </source>
</evidence>
<feature type="domain" description="Ketoreductase" evidence="11">
    <location>
        <begin position="6"/>
        <end position="173"/>
    </location>
</feature>
<reference evidence="13" key="6">
    <citation type="submission" date="2011-05" db="EMBL/GenBank/DDBJ databases">
        <title>Complete sequence of Collimonas fungivorans Ter331.</title>
        <authorList>
            <person name="Leveau J.H."/>
        </authorList>
    </citation>
    <scope>NUCLEOTIDE SEQUENCE [LARGE SCALE GENOMIC DNA]</scope>
    <source>
        <strain evidence="13">Ter331</strain>
    </source>
</reference>
<dbReference type="HOGENOM" id="CLU_007383_1_10_4"/>
<evidence type="ECO:0000256" key="9">
    <source>
        <dbReference type="ARBA" id="ARBA00023235"/>
    </source>
</evidence>
<evidence type="ECO:0000256" key="8">
    <source>
        <dbReference type="ARBA" id="ARBA00023144"/>
    </source>
</evidence>
<dbReference type="NCBIfam" id="TIGR01179">
    <property type="entry name" value="galE"/>
    <property type="match status" value="1"/>
</dbReference>
<keyword evidence="8" id="KW-0299">Galactose metabolism</keyword>
<dbReference type="InterPro" id="IPR001509">
    <property type="entry name" value="Epimerase_deHydtase"/>
</dbReference>
<evidence type="ECO:0000259" key="11">
    <source>
        <dbReference type="SMART" id="SM00822"/>
    </source>
</evidence>
<dbReference type="CDD" id="cd05247">
    <property type="entry name" value="UDP_G4E_1_SDR_e"/>
    <property type="match status" value="1"/>
</dbReference>
<comment type="pathway">
    <text evidence="3 10">Carbohydrate metabolism; galactose metabolism.</text>
</comment>
<dbReference type="Gene3D" id="3.40.50.720">
    <property type="entry name" value="NAD(P)-binding Rossmann-like Domain"/>
    <property type="match status" value="1"/>
</dbReference>
<sequence>MTIKNNIILVTGAAGYIGSHICAALLSEKYSVLAVDNLSNSSLEAIRRAERCGDGKIDFHQIDLGDRPALDRLLQAHSVDAVIHCAGLKNMNESVQQPLRYFHNNVSATVTLLQALQQHGVRNFVFSSSAAVYGAPAAVPIAETAALRASNPYSQSKLMAEQVLADLGAADSSWAIGVLRYFNPVGAHVSGIMGEASRTMANNLLPAMARVASGQQAMLPIFGGDYPTADGTGVRDYIHVTDVADAHIAALRYLFGNRRGFTVNLGTGRGYSVLEMLDAFEAVSVRRIPYEIRARRAADTASCYADPAQASRLLGWRASKGLADMCADHWRWHSENPQGYGDN</sequence>
<dbReference type="EMBL" id="CP002745">
    <property type="protein sequence ID" value="AEK61717.1"/>
    <property type="molecule type" value="Genomic_DNA"/>
</dbReference>
<dbReference type="STRING" id="1005048.CFU_1885"/>
<comment type="similarity">
    <text evidence="4 10">Belongs to the NAD(P)-dependent epimerase/dehydratase family.</text>
</comment>
<keyword evidence="13" id="KW-1185">Reference proteome</keyword>
<reference evidence="12 13" key="2">
    <citation type="journal article" date="2006" name="J. Microbiol. Methods">
        <title>Genomic flank-sequencing of plasposon insertion sites for rapid identification of functional genes.</title>
        <authorList>
            <person name="Leveau J.H."/>
            <person name="Gerards S."/>
            <person name="Fritsche K."/>
            <person name="Zondag G."/>
            <person name="van Veen J.A."/>
        </authorList>
    </citation>
    <scope>NUCLEOTIDE SEQUENCE [LARGE SCALE GENOMIC DNA]</scope>
    <source>
        <strain evidence="12 13">Ter331</strain>
    </source>
</reference>
<dbReference type="eggNOG" id="COG1087">
    <property type="taxonomic scope" value="Bacteria"/>
</dbReference>
<comment type="catalytic activity">
    <reaction evidence="1 10">
        <text>UDP-alpha-D-glucose = UDP-alpha-D-galactose</text>
        <dbReference type="Rhea" id="RHEA:22168"/>
        <dbReference type="ChEBI" id="CHEBI:58885"/>
        <dbReference type="ChEBI" id="CHEBI:66914"/>
        <dbReference type="EC" id="5.1.3.2"/>
    </reaction>
</comment>
<evidence type="ECO:0000256" key="6">
    <source>
        <dbReference type="ARBA" id="ARBA00018569"/>
    </source>
</evidence>
<protein>
    <recommendedName>
        <fullName evidence="6 10">UDP-glucose 4-epimerase</fullName>
        <ecNumber evidence="5 10">5.1.3.2</ecNumber>
    </recommendedName>
</protein>
<gene>
    <name evidence="12" type="primary">galE2</name>
    <name evidence="12" type="ordered locus">CFU_1885</name>
</gene>